<dbReference type="AlphaFoldDB" id="A0A7D8USK7"/>
<proteinExistence type="predicted"/>
<dbReference type="EMBL" id="QGMG01000296">
    <property type="protein sequence ID" value="TVY54888.1"/>
    <property type="molecule type" value="Genomic_DNA"/>
</dbReference>
<sequence>MPESKMRATLHQGHFCHFEFCWKCLASYNRIRADGNTAHTNDCPWHPNQLEVNGAPEPNEEIIDEDDDPYDI</sequence>
<organism evidence="2 3">
    <name type="scientific">Lachnellula cervina</name>
    <dbReference type="NCBI Taxonomy" id="1316786"/>
    <lineage>
        <taxon>Eukaryota</taxon>
        <taxon>Fungi</taxon>
        <taxon>Dikarya</taxon>
        <taxon>Ascomycota</taxon>
        <taxon>Pezizomycotina</taxon>
        <taxon>Leotiomycetes</taxon>
        <taxon>Helotiales</taxon>
        <taxon>Lachnaceae</taxon>
        <taxon>Lachnellula</taxon>
    </lineage>
</organism>
<reference evidence="2 3" key="1">
    <citation type="submission" date="2018-05" db="EMBL/GenBank/DDBJ databases">
        <title>Whole genome sequencing for identification of molecular markers to develop diagnostic detection tools for the regulated plant pathogen Lachnellula willkommii.</title>
        <authorList>
            <person name="Giroux E."/>
            <person name="Bilodeau G."/>
        </authorList>
    </citation>
    <scope>NUCLEOTIDE SEQUENCE [LARGE SCALE GENOMIC DNA]</scope>
    <source>
        <strain evidence="2 3">CBS 625.97</strain>
    </source>
</reference>
<evidence type="ECO:0000256" key="1">
    <source>
        <dbReference type="SAM" id="MobiDB-lite"/>
    </source>
</evidence>
<dbReference type="SUPFAM" id="SSF57850">
    <property type="entry name" value="RING/U-box"/>
    <property type="match status" value="1"/>
</dbReference>
<dbReference type="OrthoDB" id="1431934at2759"/>
<evidence type="ECO:0000313" key="3">
    <source>
        <dbReference type="Proteomes" id="UP000481288"/>
    </source>
</evidence>
<name>A0A7D8USK7_9HELO</name>
<evidence type="ECO:0000313" key="2">
    <source>
        <dbReference type="EMBL" id="TVY54888.1"/>
    </source>
</evidence>
<protein>
    <submittedName>
        <fullName evidence="2">Uncharacterized protein</fullName>
    </submittedName>
</protein>
<keyword evidence="3" id="KW-1185">Reference proteome</keyword>
<accession>A0A7D8USK7</accession>
<feature type="region of interest" description="Disordered" evidence="1">
    <location>
        <begin position="51"/>
        <end position="72"/>
    </location>
</feature>
<gene>
    <name evidence="2" type="ORF">LCER1_G004090</name>
</gene>
<comment type="caution">
    <text evidence="2">The sequence shown here is derived from an EMBL/GenBank/DDBJ whole genome shotgun (WGS) entry which is preliminary data.</text>
</comment>
<dbReference type="Proteomes" id="UP000481288">
    <property type="component" value="Unassembled WGS sequence"/>
</dbReference>
<feature type="compositionally biased region" description="Acidic residues" evidence="1">
    <location>
        <begin position="58"/>
        <end position="72"/>
    </location>
</feature>